<evidence type="ECO:0000259" key="1">
    <source>
        <dbReference type="Pfam" id="PF03372"/>
    </source>
</evidence>
<dbReference type="GO" id="GO:0004519">
    <property type="term" value="F:endonuclease activity"/>
    <property type="evidence" value="ECO:0007669"/>
    <property type="project" value="UniProtKB-KW"/>
</dbReference>
<dbReference type="Pfam" id="PF03372">
    <property type="entry name" value="Exo_endo_phos"/>
    <property type="match status" value="1"/>
</dbReference>
<dbReference type="AlphaFoldDB" id="A0AAU2W2T5"/>
<dbReference type="PANTHER" id="PTHR12121">
    <property type="entry name" value="CARBON CATABOLITE REPRESSOR PROTEIN 4"/>
    <property type="match status" value="1"/>
</dbReference>
<keyword evidence="2" id="KW-0255">Endonuclease</keyword>
<dbReference type="Gene3D" id="3.60.10.10">
    <property type="entry name" value="Endonuclease/exonuclease/phosphatase"/>
    <property type="match status" value="1"/>
</dbReference>
<feature type="domain" description="Endonuclease/exonuclease/phosphatase" evidence="1">
    <location>
        <begin position="1"/>
        <end position="244"/>
    </location>
</feature>
<sequence length="263" mass="28850">MTFNLQVDWDGAPHPWSRRRGAAVDLLRGERPHLIGTQEGLHAQVRDLEAGLGPDYGWTGQGREGGTRGEYMAVFHDRRRLEPLAHGHFWLSDTPKAVGSNTWGGGCPRMVTWVRFRDRVAGGELCVANTHFDHLAEDARRRSARLLAEWLSTRPSDVPRLVTGDFNAPAESSVAYDTLLSGADLVDTWGAAQERGPDHGTFHDHGPPVPDGDRIDWILASRGTGVRSASVNTHSEQGRCPSDHFPVQALVHLARAVPEDSAP</sequence>
<name>A0AAU2W2T5_9ACTN</name>
<protein>
    <submittedName>
        <fullName evidence="2">Endonuclease/exonuclease/phosphatase family protein</fullName>
    </submittedName>
</protein>
<dbReference type="SUPFAM" id="SSF56219">
    <property type="entry name" value="DNase I-like"/>
    <property type="match status" value="1"/>
</dbReference>
<dbReference type="EMBL" id="CP108313">
    <property type="protein sequence ID" value="WTW73619.1"/>
    <property type="molecule type" value="Genomic_DNA"/>
</dbReference>
<reference evidence="2" key="1">
    <citation type="submission" date="2022-10" db="EMBL/GenBank/DDBJ databases">
        <title>The complete genomes of actinobacterial strains from the NBC collection.</title>
        <authorList>
            <person name="Joergensen T.S."/>
            <person name="Alvarez Arevalo M."/>
            <person name="Sterndorff E.B."/>
            <person name="Faurdal D."/>
            <person name="Vuksanovic O."/>
            <person name="Mourched A.-S."/>
            <person name="Charusanti P."/>
            <person name="Shaw S."/>
            <person name="Blin K."/>
            <person name="Weber T."/>
        </authorList>
    </citation>
    <scope>NUCLEOTIDE SEQUENCE</scope>
    <source>
        <strain evidence="2">NBC_00008</strain>
    </source>
</reference>
<dbReference type="PANTHER" id="PTHR12121:SF36">
    <property type="entry name" value="ENDONUCLEASE_EXONUCLEASE_PHOSPHATASE DOMAIN-CONTAINING PROTEIN"/>
    <property type="match status" value="1"/>
</dbReference>
<keyword evidence="2" id="KW-0540">Nuclease</keyword>
<organism evidence="2">
    <name type="scientific">Streptomyces sp. NBC_00008</name>
    <dbReference type="NCBI Taxonomy" id="2903610"/>
    <lineage>
        <taxon>Bacteria</taxon>
        <taxon>Bacillati</taxon>
        <taxon>Actinomycetota</taxon>
        <taxon>Actinomycetes</taxon>
        <taxon>Kitasatosporales</taxon>
        <taxon>Streptomycetaceae</taxon>
        <taxon>Streptomyces</taxon>
    </lineage>
</organism>
<dbReference type="InterPro" id="IPR050410">
    <property type="entry name" value="CCR4/nocturin_mRNA_transcr"/>
</dbReference>
<accession>A0AAU2W2T5</accession>
<dbReference type="InterPro" id="IPR036691">
    <property type="entry name" value="Endo/exonu/phosph_ase_sf"/>
</dbReference>
<evidence type="ECO:0000313" key="2">
    <source>
        <dbReference type="EMBL" id="WTW73619.1"/>
    </source>
</evidence>
<dbReference type="InterPro" id="IPR005135">
    <property type="entry name" value="Endo/exonuclease/phosphatase"/>
</dbReference>
<dbReference type="CDD" id="cd09083">
    <property type="entry name" value="EEP-1"/>
    <property type="match status" value="1"/>
</dbReference>
<proteinExistence type="predicted"/>
<keyword evidence="2" id="KW-0378">Hydrolase</keyword>
<dbReference type="GO" id="GO:0000175">
    <property type="term" value="F:3'-5'-RNA exonuclease activity"/>
    <property type="evidence" value="ECO:0007669"/>
    <property type="project" value="TreeGrafter"/>
</dbReference>
<gene>
    <name evidence="2" type="ORF">OG398_37960</name>
</gene>